<keyword evidence="2" id="KW-1185">Reference proteome</keyword>
<evidence type="ECO:0000313" key="3">
    <source>
        <dbReference type="WBParaSite" id="ASIM_0001981401-mRNA-1"/>
    </source>
</evidence>
<sequence>MEAFHRIECTVLELEMMPLQVLQLPNMVETSSDSRTVNELAEGHCLGHFGKCQRLLADDSEVPRWVSMTQAQVAQLELEFRVVKTSIYWQKAVWLRCGAV</sequence>
<gene>
    <name evidence="1" type="ORF">ASIM_LOCUS19201</name>
</gene>
<organism evidence="3">
    <name type="scientific">Anisakis simplex</name>
    <name type="common">Herring worm</name>
    <dbReference type="NCBI Taxonomy" id="6269"/>
    <lineage>
        <taxon>Eukaryota</taxon>
        <taxon>Metazoa</taxon>
        <taxon>Ecdysozoa</taxon>
        <taxon>Nematoda</taxon>
        <taxon>Chromadorea</taxon>
        <taxon>Rhabditida</taxon>
        <taxon>Spirurina</taxon>
        <taxon>Ascaridomorpha</taxon>
        <taxon>Ascaridoidea</taxon>
        <taxon>Anisakidae</taxon>
        <taxon>Anisakis</taxon>
        <taxon>Anisakis simplex complex</taxon>
    </lineage>
</organism>
<reference evidence="3" key="1">
    <citation type="submission" date="2017-02" db="UniProtKB">
        <authorList>
            <consortium name="WormBaseParasite"/>
        </authorList>
    </citation>
    <scope>IDENTIFICATION</scope>
</reference>
<reference evidence="1 2" key="2">
    <citation type="submission" date="2018-11" db="EMBL/GenBank/DDBJ databases">
        <authorList>
            <consortium name="Pathogen Informatics"/>
        </authorList>
    </citation>
    <scope>NUCLEOTIDE SEQUENCE [LARGE SCALE GENOMIC DNA]</scope>
</reference>
<evidence type="ECO:0000313" key="1">
    <source>
        <dbReference type="EMBL" id="VDK68105.1"/>
    </source>
</evidence>
<dbReference type="Proteomes" id="UP000267096">
    <property type="component" value="Unassembled WGS sequence"/>
</dbReference>
<protein>
    <submittedName>
        <fullName evidence="1 3">Uncharacterized protein</fullName>
    </submittedName>
</protein>
<dbReference type="WBParaSite" id="ASIM_0001981401-mRNA-1">
    <property type="protein sequence ID" value="ASIM_0001981401-mRNA-1"/>
    <property type="gene ID" value="ASIM_0001981401"/>
</dbReference>
<dbReference type="EMBL" id="UYRR01036810">
    <property type="protein sequence ID" value="VDK68105.1"/>
    <property type="molecule type" value="Genomic_DNA"/>
</dbReference>
<name>A0A0M3KFQ3_ANISI</name>
<evidence type="ECO:0000313" key="2">
    <source>
        <dbReference type="Proteomes" id="UP000267096"/>
    </source>
</evidence>
<proteinExistence type="predicted"/>
<accession>A0A0M3KFQ3</accession>
<dbReference type="AlphaFoldDB" id="A0A0M3KFQ3"/>